<keyword evidence="3" id="KW-1185">Reference proteome</keyword>
<protein>
    <submittedName>
        <fullName evidence="2">Uncharacterized protein</fullName>
    </submittedName>
</protein>
<dbReference type="Proteomes" id="UP000324222">
    <property type="component" value="Unassembled WGS sequence"/>
</dbReference>
<reference evidence="2 3" key="1">
    <citation type="submission" date="2019-05" db="EMBL/GenBank/DDBJ databases">
        <title>Another draft genome of Portunus trituberculatus and its Hox gene families provides insights of decapod evolution.</title>
        <authorList>
            <person name="Jeong J.-H."/>
            <person name="Song I."/>
            <person name="Kim S."/>
            <person name="Choi T."/>
            <person name="Kim D."/>
            <person name="Ryu S."/>
            <person name="Kim W."/>
        </authorList>
    </citation>
    <scope>NUCLEOTIDE SEQUENCE [LARGE SCALE GENOMIC DNA]</scope>
    <source>
        <tissue evidence="2">Muscle</tissue>
    </source>
</reference>
<accession>A0A5B7IFQ4</accession>
<name>A0A5B7IFQ4_PORTR</name>
<comment type="caution">
    <text evidence="2">The sequence shown here is derived from an EMBL/GenBank/DDBJ whole genome shotgun (WGS) entry which is preliminary data.</text>
</comment>
<proteinExistence type="predicted"/>
<evidence type="ECO:0000313" key="3">
    <source>
        <dbReference type="Proteomes" id="UP000324222"/>
    </source>
</evidence>
<evidence type="ECO:0000313" key="2">
    <source>
        <dbReference type="EMBL" id="MPC80407.1"/>
    </source>
</evidence>
<feature type="region of interest" description="Disordered" evidence="1">
    <location>
        <begin position="28"/>
        <end position="55"/>
    </location>
</feature>
<sequence length="55" mass="5925">MARTVRKRWDILSWPRVWMGLSLPPPRAALPPPAQTGVRGGSVGGSSSCRPRLGT</sequence>
<evidence type="ECO:0000256" key="1">
    <source>
        <dbReference type="SAM" id="MobiDB-lite"/>
    </source>
</evidence>
<gene>
    <name evidence="2" type="ORF">E2C01_074986</name>
</gene>
<dbReference type="AlphaFoldDB" id="A0A5B7IFQ4"/>
<dbReference type="EMBL" id="VSRR010053930">
    <property type="protein sequence ID" value="MPC80407.1"/>
    <property type="molecule type" value="Genomic_DNA"/>
</dbReference>
<organism evidence="2 3">
    <name type="scientific">Portunus trituberculatus</name>
    <name type="common">Swimming crab</name>
    <name type="synonym">Neptunus trituberculatus</name>
    <dbReference type="NCBI Taxonomy" id="210409"/>
    <lineage>
        <taxon>Eukaryota</taxon>
        <taxon>Metazoa</taxon>
        <taxon>Ecdysozoa</taxon>
        <taxon>Arthropoda</taxon>
        <taxon>Crustacea</taxon>
        <taxon>Multicrustacea</taxon>
        <taxon>Malacostraca</taxon>
        <taxon>Eumalacostraca</taxon>
        <taxon>Eucarida</taxon>
        <taxon>Decapoda</taxon>
        <taxon>Pleocyemata</taxon>
        <taxon>Brachyura</taxon>
        <taxon>Eubrachyura</taxon>
        <taxon>Portunoidea</taxon>
        <taxon>Portunidae</taxon>
        <taxon>Portuninae</taxon>
        <taxon>Portunus</taxon>
    </lineage>
</organism>